<dbReference type="InterPro" id="IPR025757">
    <property type="entry name" value="MIP1_Leuzipper"/>
</dbReference>
<organism evidence="5 6">
    <name type="scientific">Arabidopsis thaliana</name>
    <name type="common">Mouse-ear cress</name>
    <dbReference type="NCBI Taxonomy" id="3702"/>
    <lineage>
        <taxon>Eukaryota</taxon>
        <taxon>Viridiplantae</taxon>
        <taxon>Streptophyta</taxon>
        <taxon>Embryophyta</taxon>
        <taxon>Tracheophyta</taxon>
        <taxon>Spermatophyta</taxon>
        <taxon>Magnoliopsida</taxon>
        <taxon>eudicotyledons</taxon>
        <taxon>Gunneridae</taxon>
        <taxon>Pentapetalae</taxon>
        <taxon>rosids</taxon>
        <taxon>malvids</taxon>
        <taxon>Brassicales</taxon>
        <taxon>Brassicaceae</taxon>
        <taxon>Camelineae</taxon>
        <taxon>Arabidopsis</taxon>
    </lineage>
</organism>
<evidence type="ECO:0000313" key="6">
    <source>
        <dbReference type="Proteomes" id="UP000078284"/>
    </source>
</evidence>
<comment type="caution">
    <text evidence="5">The sequence shown here is derived from an EMBL/GenBank/DDBJ whole genome shotgun (WGS) entry which is preliminary data.</text>
</comment>
<dbReference type="Pfam" id="PF04784">
    <property type="entry name" value="DUF547"/>
    <property type="match status" value="1"/>
</dbReference>
<evidence type="ECO:0000256" key="1">
    <source>
        <dbReference type="SAM" id="Coils"/>
    </source>
</evidence>
<dbReference type="PANTHER" id="PTHR23054">
    <property type="entry name" value="TERNARY COMPLEX FACTOR MIP1, LEUCINE-ZIPPER-RELATED"/>
    <property type="match status" value="1"/>
</dbReference>
<evidence type="ECO:0000259" key="3">
    <source>
        <dbReference type="Pfam" id="PF04784"/>
    </source>
</evidence>
<feature type="domain" description="Ternary complex factor MIP1 leucine-zipper" evidence="4">
    <location>
        <begin position="68"/>
        <end position="146"/>
    </location>
</feature>
<evidence type="ECO:0000259" key="4">
    <source>
        <dbReference type="Pfam" id="PF14389"/>
    </source>
</evidence>
<proteinExistence type="predicted"/>
<evidence type="ECO:0000256" key="2">
    <source>
        <dbReference type="SAM" id="MobiDB-lite"/>
    </source>
</evidence>
<dbReference type="Proteomes" id="UP000078284">
    <property type="component" value="Chromosome 2"/>
</dbReference>
<dbReference type="EMBL" id="LUHQ01000002">
    <property type="protein sequence ID" value="OAP11339.1"/>
    <property type="molecule type" value="Genomic_DNA"/>
</dbReference>
<dbReference type="Pfam" id="PF14389">
    <property type="entry name" value="Lzipper-MIP1"/>
    <property type="match status" value="1"/>
</dbReference>
<feature type="region of interest" description="Disordered" evidence="2">
    <location>
        <begin position="413"/>
        <end position="433"/>
    </location>
</feature>
<feature type="domain" description="DUF547" evidence="3">
    <location>
        <begin position="495"/>
        <end position="628"/>
    </location>
</feature>
<dbReference type="PANTHER" id="PTHR23054:SF66">
    <property type="entry name" value="DUF547 DOMAIN-CONTAINING PROTEIN"/>
    <property type="match status" value="1"/>
</dbReference>
<feature type="compositionally biased region" description="Polar residues" evidence="2">
    <location>
        <begin position="148"/>
        <end position="166"/>
    </location>
</feature>
<keyword evidence="1" id="KW-0175">Coiled coil</keyword>
<dbReference type="AlphaFoldDB" id="A0A178VYD2"/>
<feature type="region of interest" description="Disordered" evidence="2">
    <location>
        <begin position="148"/>
        <end position="171"/>
    </location>
</feature>
<gene>
    <name evidence="5" type="ordered locus">AXX17_At2g19340</name>
</gene>
<name>A0A178VYD2_ARATH</name>
<protein>
    <recommendedName>
        <fullName evidence="7">DUF547 domain-containing protein</fullName>
    </recommendedName>
</protein>
<feature type="coiled-coil region" evidence="1">
    <location>
        <begin position="68"/>
        <end position="95"/>
    </location>
</feature>
<reference evidence="6" key="1">
    <citation type="journal article" date="2016" name="Proc. Natl. Acad. Sci. U.S.A.">
        <title>Chromosome-level assembly of Arabidopsis thaliana Ler reveals the extent of translocation and inversion polymorphisms.</title>
        <authorList>
            <person name="Zapata L."/>
            <person name="Ding J."/>
            <person name="Willing E.M."/>
            <person name="Hartwig B."/>
            <person name="Bezdan D."/>
            <person name="Jiao W.B."/>
            <person name="Patel V."/>
            <person name="Velikkakam James G."/>
            <person name="Koornneef M."/>
            <person name="Ossowski S."/>
            <person name="Schneeberger K."/>
        </authorList>
    </citation>
    <scope>NUCLEOTIDE SEQUENCE [LARGE SCALE GENOMIC DNA]</scope>
    <source>
        <strain evidence="6">cv. Landsberg erecta</strain>
    </source>
</reference>
<dbReference type="ExpressionAtlas" id="A0A178VYD2">
    <property type="expression patterns" value="baseline and differential"/>
</dbReference>
<dbReference type="InterPro" id="IPR006869">
    <property type="entry name" value="DUF547"/>
</dbReference>
<evidence type="ECO:0008006" key="7">
    <source>
        <dbReference type="Google" id="ProtNLM"/>
    </source>
</evidence>
<evidence type="ECO:0000313" key="5">
    <source>
        <dbReference type="EMBL" id="OAP11339.1"/>
    </source>
</evidence>
<sequence>MGFEDKKMLRQRHKRSKSCTVPEKKKLEDENSIDSSLDASQRLKLDLPRCGDKSFEMKKDLSPDVKFKSSLKQEIQELEKRLQNQFDVRGALEKALGYKTPSRDIKGDSTPKQPPTELIKEIAVLELEVSHLEQYLLSLYRKAFDQQTSSVSPPTSKQQSSCSPKSTLRGKRLDFSRTPESRCFSFDNRLKSPRLVEKELESPNLRCRQESLATQPRCFSFDNRLKEPSSAGRQCNQEVSRIDSRSFSFDNRVKEPGSAARHFNQEDSRIDSQCVSFDNRVKEPVSGVRQFDQESSRIDSRCFSFDNRLKDQCFIEKEDIDSCVRRCQSSLNQRSTFNNRISPPEDSVFACHSQPLSIHEYIQNGSNDASLAEHMGTRISDHIFMTPNKLSEEMIRCASAIYSKLADPPSINHGFSSPSSSPSSTSEFSPQDQYDMWSPSFRKNSSFDDQFEFSGPYSSMIEVSHIHRNRKRRDLDLMNRNFSLLLKQLESVDPRKLTHQEKLAFWINVHNALVMHTFLANGIPQNNGKRFLLLSKPAYKIGGRMVSLEAIQSYILRIKMPRPGQWLKLLLIPKKFRTGDEHQEYSLEHSEPLLYFALCSGNHSDPAIRVFTPKGIYQELETAKEEYIRATFGVKKDQKLVLPKIIESFSKDSGLGQAALMEMIQECLPETMKKTIKKLNSGRSRKSIVEWTPHNFVFRYLIARELVR</sequence>
<feature type="compositionally biased region" description="Low complexity" evidence="2">
    <location>
        <begin position="416"/>
        <end position="430"/>
    </location>
</feature>
<accession>A0A178VYD2</accession>
<feature type="region of interest" description="Disordered" evidence="2">
    <location>
        <begin position="1"/>
        <end position="35"/>
    </location>
</feature>